<feature type="domain" description="Peptidase M48" evidence="8">
    <location>
        <begin position="129"/>
        <end position="181"/>
    </location>
</feature>
<dbReference type="CDD" id="cd07326">
    <property type="entry name" value="M56_BlaR1_MecR1_like"/>
    <property type="match status" value="1"/>
</dbReference>
<evidence type="ECO:0000259" key="8">
    <source>
        <dbReference type="Pfam" id="PF01435"/>
    </source>
</evidence>
<dbReference type="EMBL" id="CP097463">
    <property type="protein sequence ID" value="WAX59213.1"/>
    <property type="molecule type" value="Genomic_DNA"/>
</dbReference>
<comment type="cofactor">
    <cofactor evidence="6">
        <name>Zn(2+)</name>
        <dbReference type="ChEBI" id="CHEBI:29105"/>
    </cofactor>
    <text evidence="6">Binds 1 zinc ion per subunit.</text>
</comment>
<name>A0ABY7K2Z6_9ACTN</name>
<feature type="transmembrane region" description="Helical" evidence="7">
    <location>
        <begin position="27"/>
        <end position="45"/>
    </location>
</feature>
<comment type="similarity">
    <text evidence="6">Belongs to the peptidase M48 family.</text>
</comment>
<evidence type="ECO:0000256" key="2">
    <source>
        <dbReference type="ARBA" id="ARBA00022723"/>
    </source>
</evidence>
<evidence type="ECO:0000256" key="6">
    <source>
        <dbReference type="RuleBase" id="RU003983"/>
    </source>
</evidence>
<dbReference type="PANTHER" id="PTHR34978">
    <property type="entry name" value="POSSIBLE SENSOR-TRANSDUCER PROTEIN BLAR"/>
    <property type="match status" value="1"/>
</dbReference>
<dbReference type="RefSeq" id="WP_269445754.1">
    <property type="nucleotide sequence ID" value="NZ_CP097463.1"/>
</dbReference>
<evidence type="ECO:0000256" key="5">
    <source>
        <dbReference type="ARBA" id="ARBA00023049"/>
    </source>
</evidence>
<keyword evidence="5 6" id="KW-0482">Metalloprotease</keyword>
<feature type="transmembrane region" description="Helical" evidence="7">
    <location>
        <begin position="84"/>
        <end position="105"/>
    </location>
</feature>
<sequence length="304" mass="31211">MILAAAFVPFLVGGVGARVARRVATGLPPVAAVALLTTLAASVAAGCAVVLLLAGLLALAEVPTAALGHVSVDALRDHVPMPPAVGFAAAAIALLMVLSVLWHALRLATRAGSIDAATARLGPAVDNLVIVRDPGALAYAVPGRTPRIVVSTGMLRALSAPERRALLAHEAAHLRYHHQRYVRLGQLAASANPLLRPVCRAIELAVERWADEIAAREVGDRVLVAHAVAAAALAHRPAPRGALAAAGANVLDRVRVLLTPKPRRQPVAAALSAVGAAACWVAALLLADHLDELLELAHRISSGG</sequence>
<keyword evidence="3 6" id="KW-0378">Hydrolase</keyword>
<feature type="transmembrane region" description="Helical" evidence="7">
    <location>
        <begin position="267"/>
        <end position="287"/>
    </location>
</feature>
<keyword evidence="7" id="KW-0472">Membrane</keyword>
<dbReference type="Proteomes" id="UP001164693">
    <property type="component" value="Chromosome"/>
</dbReference>
<proteinExistence type="inferred from homology"/>
<accession>A0ABY7K2Z6</accession>
<protein>
    <submittedName>
        <fullName evidence="9">M56 family metallopeptidase</fullName>
    </submittedName>
</protein>
<keyword evidence="4 6" id="KW-0862">Zinc</keyword>
<evidence type="ECO:0000256" key="7">
    <source>
        <dbReference type="SAM" id="Phobius"/>
    </source>
</evidence>
<reference evidence="9" key="1">
    <citation type="submission" date="2022-05" db="EMBL/GenBank/DDBJ databases">
        <title>Jatrophihabitans sp. SB3-54 whole genome sequence.</title>
        <authorList>
            <person name="Suh M.K."/>
            <person name="Eom M.K."/>
            <person name="Kim J.S."/>
            <person name="Kim H.S."/>
            <person name="Do H.E."/>
            <person name="Shin Y.K."/>
            <person name="Lee J.-S."/>
        </authorList>
    </citation>
    <scope>NUCLEOTIDE SEQUENCE</scope>
    <source>
        <strain evidence="9">SB3-54</strain>
    </source>
</reference>
<gene>
    <name evidence="9" type="ORF">M6B22_10730</name>
</gene>
<evidence type="ECO:0000313" key="10">
    <source>
        <dbReference type="Proteomes" id="UP001164693"/>
    </source>
</evidence>
<dbReference type="Pfam" id="PF01435">
    <property type="entry name" value="Peptidase_M48"/>
    <property type="match status" value="1"/>
</dbReference>
<dbReference type="InterPro" id="IPR052173">
    <property type="entry name" value="Beta-lactam_resp_regulator"/>
</dbReference>
<organism evidence="9 10">
    <name type="scientific">Jatrophihabitans cynanchi</name>
    <dbReference type="NCBI Taxonomy" id="2944128"/>
    <lineage>
        <taxon>Bacteria</taxon>
        <taxon>Bacillati</taxon>
        <taxon>Actinomycetota</taxon>
        <taxon>Actinomycetes</taxon>
        <taxon>Jatrophihabitantales</taxon>
        <taxon>Jatrophihabitantaceae</taxon>
        <taxon>Jatrophihabitans</taxon>
    </lineage>
</organism>
<keyword evidence="1 6" id="KW-0645">Protease</keyword>
<keyword evidence="7" id="KW-1133">Transmembrane helix</keyword>
<evidence type="ECO:0000313" key="9">
    <source>
        <dbReference type="EMBL" id="WAX59213.1"/>
    </source>
</evidence>
<keyword evidence="10" id="KW-1185">Reference proteome</keyword>
<evidence type="ECO:0000256" key="4">
    <source>
        <dbReference type="ARBA" id="ARBA00022833"/>
    </source>
</evidence>
<dbReference type="InterPro" id="IPR001915">
    <property type="entry name" value="Peptidase_M48"/>
</dbReference>
<dbReference type="PANTHER" id="PTHR34978:SF3">
    <property type="entry name" value="SLR0241 PROTEIN"/>
    <property type="match status" value="1"/>
</dbReference>
<evidence type="ECO:0000256" key="1">
    <source>
        <dbReference type="ARBA" id="ARBA00022670"/>
    </source>
</evidence>
<keyword evidence="7" id="KW-0812">Transmembrane</keyword>
<evidence type="ECO:0000256" key="3">
    <source>
        <dbReference type="ARBA" id="ARBA00022801"/>
    </source>
</evidence>
<dbReference type="Gene3D" id="3.30.2010.10">
    <property type="entry name" value="Metalloproteases ('zincins'), catalytic domain"/>
    <property type="match status" value="1"/>
</dbReference>
<keyword evidence="2" id="KW-0479">Metal-binding</keyword>